<dbReference type="GO" id="GO:0007059">
    <property type="term" value="P:chromosome segregation"/>
    <property type="evidence" value="ECO:0007669"/>
    <property type="project" value="TreeGrafter"/>
</dbReference>
<dbReference type="GO" id="GO:0005694">
    <property type="term" value="C:chromosome"/>
    <property type="evidence" value="ECO:0007669"/>
    <property type="project" value="TreeGrafter"/>
</dbReference>
<accession>A0A517U1H7</accession>
<dbReference type="EMBL" id="CP036339">
    <property type="protein sequence ID" value="QDT74468.1"/>
    <property type="molecule type" value="Genomic_DNA"/>
</dbReference>
<dbReference type="SUPFAM" id="SSF110849">
    <property type="entry name" value="ParB/Sulfiredoxin"/>
    <property type="match status" value="1"/>
</dbReference>
<dbReference type="PANTHER" id="PTHR33375">
    <property type="entry name" value="CHROMOSOME-PARTITIONING PROTEIN PARB-RELATED"/>
    <property type="match status" value="1"/>
</dbReference>
<dbReference type="Gene3D" id="3.90.1530.10">
    <property type="entry name" value="Conserved hypothetical protein from pyrococcus furiosus pfu- 392566-001, ParB domain"/>
    <property type="match status" value="1"/>
</dbReference>
<sequence length="282" mass="31198">MPVNRKRRPKPKSSIEERQVDELTLHPGHKIYPEPTEHEIAQLAGDMKGRGLQHPIEITPDGVIIAGQRRWLAMKKLGRSTTRCRVRYDLAEKGPHAVSEHLLADNLFRRQLSELQQARVYRELLKNSKDHPVPPGRERRDLVAAFFGRSGRKMSRLVRILETPLAVQNAYEAGKLNQVTAESVAGLLPAQQKVIAAAIDAGECPYAAIAKFIPRVASKSTKPTRQKSPANMADALRAAIAATAELIKASEGNDVGLDAPQRKLLADIIERMQEMLRRGGGA</sequence>
<dbReference type="InterPro" id="IPR003115">
    <property type="entry name" value="ParB_N"/>
</dbReference>
<dbReference type="AlphaFoldDB" id="A0A517U1H7"/>
<dbReference type="InterPro" id="IPR050336">
    <property type="entry name" value="Chromosome_partition/occlusion"/>
</dbReference>
<organism evidence="2 3">
    <name type="scientific">Lacipirellula limnantheis</name>
    <dbReference type="NCBI Taxonomy" id="2528024"/>
    <lineage>
        <taxon>Bacteria</taxon>
        <taxon>Pseudomonadati</taxon>
        <taxon>Planctomycetota</taxon>
        <taxon>Planctomycetia</taxon>
        <taxon>Pirellulales</taxon>
        <taxon>Lacipirellulaceae</taxon>
        <taxon>Lacipirellula</taxon>
    </lineage>
</organism>
<dbReference type="SUPFAM" id="SSF109709">
    <property type="entry name" value="KorB DNA-binding domain-like"/>
    <property type="match status" value="1"/>
</dbReference>
<dbReference type="PANTHER" id="PTHR33375:SF1">
    <property type="entry name" value="CHROMOSOME-PARTITIONING PROTEIN PARB-RELATED"/>
    <property type="match status" value="1"/>
</dbReference>
<feature type="domain" description="ParB-like N-terminal" evidence="1">
    <location>
        <begin position="16"/>
        <end position="107"/>
    </location>
</feature>
<gene>
    <name evidence="2" type="primary">noc</name>
    <name evidence="2" type="ORF">I41_36650</name>
</gene>
<name>A0A517U1H7_9BACT</name>
<dbReference type="Proteomes" id="UP000317909">
    <property type="component" value="Chromosome"/>
</dbReference>
<dbReference type="Gene3D" id="1.10.10.2830">
    <property type="match status" value="1"/>
</dbReference>
<protein>
    <submittedName>
        <fullName evidence="2">Nucleoid occlusion protein</fullName>
    </submittedName>
</protein>
<dbReference type="InterPro" id="IPR036086">
    <property type="entry name" value="ParB/Sulfiredoxin_sf"/>
</dbReference>
<evidence type="ECO:0000259" key="1">
    <source>
        <dbReference type="SMART" id="SM00470"/>
    </source>
</evidence>
<dbReference type="SMART" id="SM00470">
    <property type="entry name" value="ParB"/>
    <property type="match status" value="1"/>
</dbReference>
<dbReference type="KEGG" id="llh:I41_36650"/>
<dbReference type="RefSeq" id="WP_145434215.1">
    <property type="nucleotide sequence ID" value="NZ_CP036339.1"/>
</dbReference>
<evidence type="ECO:0000313" key="2">
    <source>
        <dbReference type="EMBL" id="QDT74468.1"/>
    </source>
</evidence>
<proteinExistence type="predicted"/>
<evidence type="ECO:0000313" key="3">
    <source>
        <dbReference type="Proteomes" id="UP000317909"/>
    </source>
</evidence>
<keyword evidence="3" id="KW-1185">Reference proteome</keyword>
<dbReference type="OrthoDB" id="9773571at2"/>
<reference evidence="2 3" key="1">
    <citation type="submission" date="2019-02" db="EMBL/GenBank/DDBJ databases">
        <title>Deep-cultivation of Planctomycetes and their phenomic and genomic characterization uncovers novel biology.</title>
        <authorList>
            <person name="Wiegand S."/>
            <person name="Jogler M."/>
            <person name="Boedeker C."/>
            <person name="Pinto D."/>
            <person name="Vollmers J."/>
            <person name="Rivas-Marin E."/>
            <person name="Kohn T."/>
            <person name="Peeters S.H."/>
            <person name="Heuer A."/>
            <person name="Rast P."/>
            <person name="Oberbeckmann S."/>
            <person name="Bunk B."/>
            <person name="Jeske O."/>
            <person name="Meyerdierks A."/>
            <person name="Storesund J.E."/>
            <person name="Kallscheuer N."/>
            <person name="Luecker S."/>
            <person name="Lage O.M."/>
            <person name="Pohl T."/>
            <person name="Merkel B.J."/>
            <person name="Hornburger P."/>
            <person name="Mueller R.-W."/>
            <person name="Bruemmer F."/>
            <person name="Labrenz M."/>
            <person name="Spormann A.M."/>
            <person name="Op den Camp H."/>
            <person name="Overmann J."/>
            <person name="Amann R."/>
            <person name="Jetten M.S.M."/>
            <person name="Mascher T."/>
            <person name="Medema M.H."/>
            <person name="Devos D.P."/>
            <person name="Kaster A.-K."/>
            <person name="Ovreas L."/>
            <person name="Rohde M."/>
            <person name="Galperin M.Y."/>
            <person name="Jogler C."/>
        </authorList>
    </citation>
    <scope>NUCLEOTIDE SEQUENCE [LARGE SCALE GENOMIC DNA]</scope>
    <source>
        <strain evidence="2 3">I41</strain>
    </source>
</reference>